<evidence type="ECO:0000313" key="3">
    <source>
        <dbReference type="EMBL" id="QEC58524.1"/>
    </source>
</evidence>
<dbReference type="EMBL" id="CP042433">
    <property type="protein sequence ID" value="QEC58524.1"/>
    <property type="molecule type" value="Genomic_DNA"/>
</dbReference>
<dbReference type="Proteomes" id="UP000321204">
    <property type="component" value="Chromosome"/>
</dbReference>
<dbReference type="KEGG" id="fgg:FSB75_12950"/>
<reference evidence="3 4" key="1">
    <citation type="journal article" date="2015" name="Int. J. Syst. Evol. Microbiol.">
        <title>Flavisolibacter ginsenosidimutans sp. nov., with ginsenoside-converting activity isolated from soil used for cultivating ginseng.</title>
        <authorList>
            <person name="Zhao Y."/>
            <person name="Liu Q."/>
            <person name="Kang M.S."/>
            <person name="Jin F."/>
            <person name="Yu H."/>
            <person name="Im W.T."/>
        </authorList>
    </citation>
    <scope>NUCLEOTIDE SEQUENCE [LARGE SCALE GENOMIC DNA]</scope>
    <source>
        <strain evidence="3 4">Gsoil 636</strain>
    </source>
</reference>
<dbReference type="OrthoDB" id="192739at2"/>
<evidence type="ECO:0000259" key="2">
    <source>
        <dbReference type="PROSITE" id="PS51819"/>
    </source>
</evidence>
<dbReference type="PANTHER" id="PTHR36113">
    <property type="entry name" value="LYASE, PUTATIVE-RELATED-RELATED"/>
    <property type="match status" value="1"/>
</dbReference>
<name>A0A5B8UPF8_9BACT</name>
<dbReference type="InterPro" id="IPR051332">
    <property type="entry name" value="Fosfomycin_Res_Enzymes"/>
</dbReference>
<dbReference type="Pfam" id="PF00903">
    <property type="entry name" value="Glyoxalase"/>
    <property type="match status" value="1"/>
</dbReference>
<dbReference type="InterPro" id="IPR029068">
    <property type="entry name" value="Glyas_Bleomycin-R_OHBP_Dase"/>
</dbReference>
<dbReference type="InterPro" id="IPR037523">
    <property type="entry name" value="VOC_core"/>
</dbReference>
<dbReference type="Gene3D" id="3.10.180.10">
    <property type="entry name" value="2,3-Dihydroxybiphenyl 1,2-Dioxygenase, domain 1"/>
    <property type="match status" value="1"/>
</dbReference>
<protein>
    <submittedName>
        <fullName evidence="3">Glyoxalase</fullName>
    </submittedName>
</protein>
<dbReference type="PROSITE" id="PS51819">
    <property type="entry name" value="VOC"/>
    <property type="match status" value="1"/>
</dbReference>
<evidence type="ECO:0000313" key="4">
    <source>
        <dbReference type="Proteomes" id="UP000321204"/>
    </source>
</evidence>
<dbReference type="GO" id="GO:0046872">
    <property type="term" value="F:metal ion binding"/>
    <property type="evidence" value="ECO:0007669"/>
    <property type="project" value="UniProtKB-KW"/>
</dbReference>
<feature type="domain" description="VOC" evidence="2">
    <location>
        <begin position="5"/>
        <end position="125"/>
    </location>
</feature>
<dbReference type="SUPFAM" id="SSF54593">
    <property type="entry name" value="Glyoxalase/Bleomycin resistance protein/Dihydroxybiphenyl dioxygenase"/>
    <property type="match status" value="1"/>
</dbReference>
<keyword evidence="4" id="KW-1185">Reference proteome</keyword>
<sequence length="133" mass="15490">MNVARIKETCIYVTNLQTAKTFYNTMLRLPLISFVEERHVFFRAGESVLLCFVAAKTLQEKELPPHGASGPVHFAFEVESNEYDKTLWEVKEAGIEILHEHNWDGHHRSFYFHDPDKNLLEVIEEGLWEADVE</sequence>
<proteinExistence type="predicted"/>
<accession>A0A5B8UPF8</accession>
<evidence type="ECO:0000256" key="1">
    <source>
        <dbReference type="ARBA" id="ARBA00022723"/>
    </source>
</evidence>
<keyword evidence="1" id="KW-0479">Metal-binding</keyword>
<dbReference type="PANTHER" id="PTHR36113:SF6">
    <property type="entry name" value="FOSFOMYCIN RESISTANCE PROTEIN FOSX"/>
    <property type="match status" value="1"/>
</dbReference>
<gene>
    <name evidence="3" type="ORF">FSB75_12950</name>
</gene>
<dbReference type="InterPro" id="IPR004360">
    <property type="entry name" value="Glyas_Fos-R_dOase_dom"/>
</dbReference>
<dbReference type="AlphaFoldDB" id="A0A5B8UPF8"/>
<organism evidence="3 4">
    <name type="scientific">Flavisolibacter ginsenosidimutans</name>
    <dbReference type="NCBI Taxonomy" id="661481"/>
    <lineage>
        <taxon>Bacteria</taxon>
        <taxon>Pseudomonadati</taxon>
        <taxon>Bacteroidota</taxon>
        <taxon>Chitinophagia</taxon>
        <taxon>Chitinophagales</taxon>
        <taxon>Chitinophagaceae</taxon>
        <taxon>Flavisolibacter</taxon>
    </lineage>
</organism>